<dbReference type="InterPro" id="IPR044036">
    <property type="entry name" value="DUF5752"/>
</dbReference>
<reference evidence="1" key="2">
    <citation type="submission" date="2017-09" db="EMBL/GenBank/DDBJ databases">
        <title>Depth-based differentiation of microbial function through sediment-hosted aquifers and enrichment of novel symbionts in the deep terrestrial subsurface.</title>
        <authorList>
            <person name="Probst A.J."/>
            <person name="Ladd B."/>
            <person name="Jarett J.K."/>
            <person name="Geller-Mcgrath D.E."/>
            <person name="Sieber C.M.K."/>
            <person name="Emerson J.B."/>
            <person name="Anantharaman K."/>
            <person name="Thomas B.C."/>
            <person name="Malmstrom R."/>
            <person name="Stieglmeier M."/>
            <person name="Klingl A."/>
            <person name="Woyke T."/>
            <person name="Ryan C.M."/>
            <person name="Banfield J.F."/>
        </authorList>
    </citation>
    <scope>NUCLEOTIDE SEQUENCE</scope>
    <source>
        <strain evidence="1">CG_4_8_14_3_um_filter_34_18</strain>
    </source>
</reference>
<evidence type="ECO:0000313" key="4">
    <source>
        <dbReference type="Proteomes" id="UP000231493"/>
    </source>
</evidence>
<proteinExistence type="predicted"/>
<sequence length="94" mass="11149">MAKKYKHIDIGQEAPSTQHYFYLNNGKKLKNIAELMESLKDMDQDLFSFHVNEKNNDFASWIRDVFGEKELARRINDARHPTSMLKSIEKYIQK</sequence>
<dbReference type="Proteomes" id="UP000230646">
    <property type="component" value="Unassembled WGS sequence"/>
</dbReference>
<comment type="caution">
    <text evidence="2">The sequence shown here is derived from an EMBL/GenBank/DDBJ whole genome shotgun (WGS) entry which is preliminary data.</text>
</comment>
<name>A0A2M7PK61_9BACT</name>
<dbReference type="Pfam" id="PF19027">
    <property type="entry name" value="DUF5752"/>
    <property type="match status" value="1"/>
</dbReference>
<dbReference type="EMBL" id="PFKO01000395">
    <property type="protein sequence ID" value="PIY31023.1"/>
    <property type="molecule type" value="Genomic_DNA"/>
</dbReference>
<organism evidence="2 3">
    <name type="scientific">Candidatus Infernicultor aquiphilus</name>
    <dbReference type="NCBI Taxonomy" id="1805029"/>
    <lineage>
        <taxon>Bacteria</taxon>
        <taxon>Pseudomonadati</taxon>
        <taxon>Atribacterota</taxon>
        <taxon>Candidatus Phoenicimicrobiia</taxon>
        <taxon>Candidatus Pheonicimicrobiales</taxon>
        <taxon>Candidatus Phoenicimicrobiaceae</taxon>
        <taxon>Candidatus Infernicultor</taxon>
    </lineage>
</organism>
<evidence type="ECO:0000313" key="1">
    <source>
        <dbReference type="EMBL" id="PIX34530.1"/>
    </source>
</evidence>
<dbReference type="Proteomes" id="UP000231493">
    <property type="component" value="Unassembled WGS sequence"/>
</dbReference>
<evidence type="ECO:0000313" key="2">
    <source>
        <dbReference type="EMBL" id="PIY31023.1"/>
    </source>
</evidence>
<protein>
    <submittedName>
        <fullName evidence="2">Uncharacterized protein</fullName>
    </submittedName>
</protein>
<evidence type="ECO:0000313" key="3">
    <source>
        <dbReference type="Proteomes" id="UP000230646"/>
    </source>
</evidence>
<dbReference type="AlphaFoldDB" id="A0A2M7PK61"/>
<accession>A0A2M7K8W0</accession>
<reference evidence="3 4" key="1">
    <citation type="submission" date="2017-09" db="EMBL/GenBank/DDBJ databases">
        <title>Depth-based differentiation of microbial function through sediment-hosted aquifers and enrichment of novel symbionts in the deep terrestrial subsurface.</title>
        <authorList>
            <person name="Probst A.J."/>
            <person name="Ladd B."/>
            <person name="Jarett J.K."/>
            <person name="Geller-Mcgrath D.E."/>
            <person name="Sieber C.M."/>
            <person name="Emerson J.B."/>
            <person name="Anantharaman K."/>
            <person name="Thomas B.C."/>
            <person name="Malmstrom R."/>
            <person name="Stieglmeier M."/>
            <person name="Klingl A."/>
            <person name="Woyke T."/>
            <person name="Ryan C.M."/>
            <person name="Banfield J.F."/>
        </authorList>
    </citation>
    <scope>NUCLEOTIDE SEQUENCE [LARGE SCALE GENOMIC DNA]</scope>
    <source>
        <strain evidence="2">CG_4_10_14_3_um_filter_34_13</strain>
    </source>
</reference>
<dbReference type="EMBL" id="PFIP01000064">
    <property type="protein sequence ID" value="PIX34530.1"/>
    <property type="molecule type" value="Genomic_DNA"/>
</dbReference>
<gene>
    <name evidence="2" type="ORF">COZ07_10730</name>
    <name evidence="1" type="ORF">COZ58_03635</name>
</gene>
<accession>A0A2M7PK61</accession>
<dbReference type="RefSeq" id="WP_406608607.1">
    <property type="nucleotide sequence ID" value="NZ_PFKO01000395.1"/>
</dbReference>